<dbReference type="SUPFAM" id="SSF49879">
    <property type="entry name" value="SMAD/FHA domain"/>
    <property type="match status" value="1"/>
</dbReference>
<dbReference type="PANTHER" id="PTHR23308">
    <property type="entry name" value="NUCLEAR INHIBITOR OF PROTEIN PHOSPHATASE-1"/>
    <property type="match status" value="1"/>
</dbReference>
<name>A0A1G6R417_9ACTN</name>
<organism evidence="3 4">
    <name type="scientific">Glycomyces harbinensis</name>
    <dbReference type="NCBI Taxonomy" id="58114"/>
    <lineage>
        <taxon>Bacteria</taxon>
        <taxon>Bacillati</taxon>
        <taxon>Actinomycetota</taxon>
        <taxon>Actinomycetes</taxon>
        <taxon>Glycomycetales</taxon>
        <taxon>Glycomycetaceae</taxon>
        <taxon>Glycomyces</taxon>
    </lineage>
</organism>
<protein>
    <submittedName>
        <fullName evidence="3">FHA domain-containing protein</fullName>
    </submittedName>
</protein>
<proteinExistence type="predicted"/>
<reference evidence="4" key="1">
    <citation type="submission" date="2016-10" db="EMBL/GenBank/DDBJ databases">
        <authorList>
            <person name="Varghese N."/>
            <person name="Submissions S."/>
        </authorList>
    </citation>
    <scope>NUCLEOTIDE SEQUENCE [LARGE SCALE GENOMIC DNA]</scope>
    <source>
        <strain evidence="4">CGMCC 4.3516</strain>
    </source>
</reference>
<dbReference type="OrthoDB" id="5111283at2"/>
<dbReference type="PROSITE" id="PS50006">
    <property type="entry name" value="FHA_DOMAIN"/>
    <property type="match status" value="1"/>
</dbReference>
<keyword evidence="1" id="KW-0597">Phosphoprotein</keyword>
<evidence type="ECO:0000259" key="2">
    <source>
        <dbReference type="PROSITE" id="PS50006"/>
    </source>
</evidence>
<dbReference type="Gene3D" id="2.60.200.20">
    <property type="match status" value="1"/>
</dbReference>
<dbReference type="AlphaFoldDB" id="A0A1G6R417"/>
<dbReference type="EMBL" id="FNAD01000001">
    <property type="protein sequence ID" value="SDC99399.1"/>
    <property type="molecule type" value="Genomic_DNA"/>
</dbReference>
<dbReference type="SMART" id="SM00240">
    <property type="entry name" value="FHA"/>
    <property type="match status" value="1"/>
</dbReference>
<keyword evidence="4" id="KW-1185">Reference proteome</keyword>
<evidence type="ECO:0000256" key="1">
    <source>
        <dbReference type="ARBA" id="ARBA00022553"/>
    </source>
</evidence>
<dbReference type="InterPro" id="IPR008984">
    <property type="entry name" value="SMAD_FHA_dom_sf"/>
</dbReference>
<accession>A0A1G6R417</accession>
<feature type="domain" description="FHA" evidence="2">
    <location>
        <begin position="122"/>
        <end position="184"/>
    </location>
</feature>
<dbReference type="Pfam" id="PF00498">
    <property type="entry name" value="FHA"/>
    <property type="match status" value="1"/>
</dbReference>
<evidence type="ECO:0000313" key="4">
    <source>
        <dbReference type="Proteomes" id="UP000198949"/>
    </source>
</evidence>
<sequence>MTFRCPNGHASADPDLCTACAMPMSDSVGLPRNPTFLMAPKARCSSCGAVRGGDHKYCPECGTRYAAETDPPTPPVLVADFEVRINVDRGYYDDTAATRGDERPVFPSYAPERTVRLRGEAVEIGRVRRVRPGGKALPPVNLAEKPAADLGVSHVHAVLQREGDDWTVTDLDSKNGTYVSGVRLESGAPRLLAPDDVINIGFFTAITLHRKDTEGSRP</sequence>
<dbReference type="RefSeq" id="WP_091027359.1">
    <property type="nucleotide sequence ID" value="NZ_FNAD01000001.1"/>
</dbReference>
<dbReference type="STRING" id="58114.SAMN05216270_101286"/>
<evidence type="ECO:0000313" key="3">
    <source>
        <dbReference type="EMBL" id="SDC99399.1"/>
    </source>
</evidence>
<dbReference type="CDD" id="cd00060">
    <property type="entry name" value="FHA"/>
    <property type="match status" value="1"/>
</dbReference>
<dbReference type="InterPro" id="IPR050923">
    <property type="entry name" value="Cell_Proc_Reg/RNA_Proc"/>
</dbReference>
<dbReference type="Proteomes" id="UP000198949">
    <property type="component" value="Unassembled WGS sequence"/>
</dbReference>
<gene>
    <name evidence="3" type="ORF">SAMN05216270_101286</name>
</gene>
<dbReference type="InterPro" id="IPR000253">
    <property type="entry name" value="FHA_dom"/>
</dbReference>